<protein>
    <recommendedName>
        <fullName evidence="2">Phytanoyl-CoA dioxygenase</fullName>
    </recommendedName>
</protein>
<organism evidence="1">
    <name type="scientific">marine metagenome</name>
    <dbReference type="NCBI Taxonomy" id="408172"/>
    <lineage>
        <taxon>unclassified sequences</taxon>
        <taxon>metagenomes</taxon>
        <taxon>ecological metagenomes</taxon>
    </lineage>
</organism>
<feature type="non-terminal residue" evidence="1">
    <location>
        <position position="101"/>
    </location>
</feature>
<gene>
    <name evidence="1" type="ORF">METZ01_LOCUS302698</name>
</gene>
<dbReference type="AlphaFoldDB" id="A0A382MLI9"/>
<reference evidence="1" key="1">
    <citation type="submission" date="2018-05" db="EMBL/GenBank/DDBJ databases">
        <authorList>
            <person name="Lanie J.A."/>
            <person name="Ng W.-L."/>
            <person name="Kazmierczak K.M."/>
            <person name="Andrzejewski T.M."/>
            <person name="Davidsen T.M."/>
            <person name="Wayne K.J."/>
            <person name="Tettelin H."/>
            <person name="Glass J.I."/>
            <person name="Rusch D."/>
            <person name="Podicherti R."/>
            <person name="Tsui H.-C.T."/>
            <person name="Winkler M.E."/>
        </authorList>
    </citation>
    <scope>NUCLEOTIDE SEQUENCE</scope>
</reference>
<name>A0A382MLI9_9ZZZZ</name>
<dbReference type="Gene3D" id="2.60.120.620">
    <property type="entry name" value="q2cbj1_9rhob like domain"/>
    <property type="match status" value="1"/>
</dbReference>
<dbReference type="SUPFAM" id="SSF51197">
    <property type="entry name" value="Clavaminate synthase-like"/>
    <property type="match status" value="1"/>
</dbReference>
<evidence type="ECO:0000313" key="1">
    <source>
        <dbReference type="EMBL" id="SVC49844.1"/>
    </source>
</evidence>
<evidence type="ECO:0008006" key="2">
    <source>
        <dbReference type="Google" id="ProtNLM"/>
    </source>
</evidence>
<accession>A0A382MLI9</accession>
<proteinExistence type="predicted"/>
<sequence>MMTNEENYCFDAGGYLIVPGVLSDTMVAQLNEAFDATGQFDGMLSWEDEQRELFRDLLVHPVLVDYLNQLCGTGFRLEQLPRLITDDPAAKLSFDGKLSGG</sequence>
<dbReference type="EMBL" id="UINC01094528">
    <property type="protein sequence ID" value="SVC49844.1"/>
    <property type="molecule type" value="Genomic_DNA"/>
</dbReference>